<gene>
    <name evidence="2" type="ORF">MIND_00574100</name>
</gene>
<feature type="transmembrane region" description="Helical" evidence="1">
    <location>
        <begin position="135"/>
        <end position="157"/>
    </location>
</feature>
<reference evidence="2" key="1">
    <citation type="submission" date="2020-05" db="EMBL/GenBank/DDBJ databases">
        <title>Mycena genomes resolve the evolution of fungal bioluminescence.</title>
        <authorList>
            <person name="Tsai I.J."/>
        </authorList>
    </citation>
    <scope>NUCLEOTIDE SEQUENCE</scope>
    <source>
        <strain evidence="2">171206Taipei</strain>
    </source>
</reference>
<dbReference type="EMBL" id="JACAZF010000005">
    <property type="protein sequence ID" value="KAF7303453.1"/>
    <property type="molecule type" value="Genomic_DNA"/>
</dbReference>
<dbReference type="OrthoDB" id="3019750at2759"/>
<keyword evidence="1" id="KW-0812">Transmembrane</keyword>
<feature type="transmembrane region" description="Helical" evidence="1">
    <location>
        <begin position="55"/>
        <end position="81"/>
    </location>
</feature>
<proteinExistence type="predicted"/>
<dbReference type="AlphaFoldDB" id="A0A8H6W6I5"/>
<dbReference type="Proteomes" id="UP000636479">
    <property type="component" value="Unassembled WGS sequence"/>
</dbReference>
<feature type="transmembrane region" description="Helical" evidence="1">
    <location>
        <begin position="169"/>
        <end position="191"/>
    </location>
</feature>
<evidence type="ECO:0000313" key="3">
    <source>
        <dbReference type="Proteomes" id="UP000636479"/>
    </source>
</evidence>
<feature type="transmembrane region" description="Helical" evidence="1">
    <location>
        <begin position="222"/>
        <end position="241"/>
    </location>
</feature>
<keyword evidence="1" id="KW-1133">Transmembrane helix</keyword>
<comment type="caution">
    <text evidence="2">The sequence shown here is derived from an EMBL/GenBank/DDBJ whole genome shotgun (WGS) entry which is preliminary data.</text>
</comment>
<accession>A0A8H6W6I5</accession>
<feature type="transmembrane region" description="Helical" evidence="1">
    <location>
        <begin position="22"/>
        <end position="43"/>
    </location>
</feature>
<evidence type="ECO:0000256" key="1">
    <source>
        <dbReference type="SAM" id="Phobius"/>
    </source>
</evidence>
<evidence type="ECO:0000313" key="2">
    <source>
        <dbReference type="EMBL" id="KAF7303453.1"/>
    </source>
</evidence>
<organism evidence="2 3">
    <name type="scientific">Mycena indigotica</name>
    <dbReference type="NCBI Taxonomy" id="2126181"/>
    <lineage>
        <taxon>Eukaryota</taxon>
        <taxon>Fungi</taxon>
        <taxon>Dikarya</taxon>
        <taxon>Basidiomycota</taxon>
        <taxon>Agaricomycotina</taxon>
        <taxon>Agaricomycetes</taxon>
        <taxon>Agaricomycetidae</taxon>
        <taxon>Agaricales</taxon>
        <taxon>Marasmiineae</taxon>
        <taxon>Mycenaceae</taxon>
        <taxon>Mycena</taxon>
    </lineage>
</organism>
<keyword evidence="3" id="KW-1185">Reference proteome</keyword>
<protein>
    <submittedName>
        <fullName evidence="2">MYND-type domain-containing protein</fullName>
    </submittedName>
</protein>
<feature type="transmembrane region" description="Helical" evidence="1">
    <location>
        <begin position="253"/>
        <end position="279"/>
    </location>
</feature>
<sequence length="350" mass="37500">MAPAVAETTSASALFAGELGKAGISLFLYGIYLVLFFIAVVSLTRRPPQGSRRFMLVSTLMTFPLATVQATIALACVGAVVDLVHLQKGKMVEIDNHSTLGRLTAAHQLVLAVNNLLTDIIFLHRCLKVWGRRRVVLAVPIILMTATLVVGISLSLIGLNASNAQLELIPFTLGLSTTLLLAALTGGRIWWMQRALSVLGENALRNGQTPEIRGRYTLALKILIESGAIYSICALAMVISIASPSKVNGNWTISHLVIVGIVQQGVNIVPMFVAVRVGWKANRTPRSQAAAPANITLPGSNAAWGPYPQTPRRAVEIRPRRSDSGASLLDSEGKFVDGRVSEEKVVLSVV</sequence>
<dbReference type="GeneID" id="59345020"/>
<name>A0A8H6W6I5_9AGAR</name>
<feature type="transmembrane region" description="Helical" evidence="1">
    <location>
        <begin position="105"/>
        <end position="123"/>
    </location>
</feature>
<dbReference type="RefSeq" id="XP_037220425.1">
    <property type="nucleotide sequence ID" value="XM_037362504.1"/>
</dbReference>
<keyword evidence="1" id="KW-0472">Membrane</keyword>